<comment type="similarity">
    <text evidence="2 4">Belongs to the AB hydrolase superfamily. Lipase family.</text>
</comment>
<protein>
    <recommendedName>
        <fullName evidence="5">Lipase domain-containing protein</fullName>
    </recommendedName>
</protein>
<evidence type="ECO:0000313" key="6">
    <source>
        <dbReference type="EMBL" id="VVC96863.1"/>
    </source>
</evidence>
<dbReference type="InterPro" id="IPR000734">
    <property type="entry name" value="TAG_lipase"/>
</dbReference>
<dbReference type="AlphaFoldDB" id="A0A5E4QH97"/>
<evidence type="ECO:0000256" key="4">
    <source>
        <dbReference type="RuleBase" id="RU004262"/>
    </source>
</evidence>
<dbReference type="SUPFAM" id="SSF53474">
    <property type="entry name" value="alpha/beta-Hydrolases"/>
    <property type="match status" value="1"/>
</dbReference>
<keyword evidence="3" id="KW-0964">Secreted</keyword>
<dbReference type="InterPro" id="IPR029058">
    <property type="entry name" value="AB_hydrolase_fold"/>
</dbReference>
<dbReference type="Proteomes" id="UP000324832">
    <property type="component" value="Unassembled WGS sequence"/>
</dbReference>
<evidence type="ECO:0000259" key="5">
    <source>
        <dbReference type="Pfam" id="PF00151"/>
    </source>
</evidence>
<dbReference type="PANTHER" id="PTHR11610:SF173">
    <property type="entry name" value="LIPASE DOMAIN-CONTAINING PROTEIN-RELATED"/>
    <property type="match status" value="1"/>
</dbReference>
<dbReference type="GO" id="GO:0005615">
    <property type="term" value="C:extracellular space"/>
    <property type="evidence" value="ECO:0007669"/>
    <property type="project" value="TreeGrafter"/>
</dbReference>
<evidence type="ECO:0000256" key="2">
    <source>
        <dbReference type="ARBA" id="ARBA00010701"/>
    </source>
</evidence>
<evidence type="ECO:0000256" key="1">
    <source>
        <dbReference type="ARBA" id="ARBA00004613"/>
    </source>
</evidence>
<evidence type="ECO:0000256" key="3">
    <source>
        <dbReference type="ARBA" id="ARBA00022525"/>
    </source>
</evidence>
<feature type="domain" description="Lipase" evidence="5">
    <location>
        <begin position="101"/>
        <end position="377"/>
    </location>
</feature>
<dbReference type="GO" id="GO:0016298">
    <property type="term" value="F:lipase activity"/>
    <property type="evidence" value="ECO:0007669"/>
    <property type="project" value="InterPro"/>
</dbReference>
<gene>
    <name evidence="6" type="ORF">LSINAPIS_LOCUS8267</name>
</gene>
<dbReference type="PANTHER" id="PTHR11610">
    <property type="entry name" value="LIPASE"/>
    <property type="match status" value="1"/>
</dbReference>
<accession>A0A5E4QH97</accession>
<comment type="subcellular location">
    <subcellularLocation>
        <location evidence="1">Secreted</location>
    </subcellularLocation>
</comment>
<dbReference type="InterPro" id="IPR013818">
    <property type="entry name" value="Lipase"/>
</dbReference>
<proteinExistence type="inferred from homology"/>
<sequence length="401" mass="44939">MDFFNEDNLYEYYKVFQSEVVDRFNNMRSGGPRGLISMLVTYLAVSAAEQNATIVDFIGKGIQKEIMDVKHPIDETLVSIGSSQCKNVKKLIGVSYEQIEGANEPDLNSLKLLYKNRVKSHLINISDAVPYLRQARDYEPDRRLIIFVHGFTDNPFKDSFTNISASFLTNNEISLLALDGSSLIKWLYLRSTTYVQFMGRKLGEIFAVMVQHGFDPSQIHMIGHSLGAHICGFAGKTFQQLTKRKLGRISGLDPAGPCFSDVKPDLRLKETDADFVDVIHTDAGVYGLKEPVGQVDYFPNSGAKQPDCVLQTCSHSRAWILYGESVLNPHAFPALRCNDWDAFKNQQCDGDISYMGFSSQPGTRGSYFLRTGDKFPYGLGREGLRYKNEKGIVKNLGNLFG</sequence>
<dbReference type="Pfam" id="PF00151">
    <property type="entry name" value="Lipase"/>
    <property type="match status" value="1"/>
</dbReference>
<dbReference type="PRINTS" id="PR00821">
    <property type="entry name" value="TAGLIPASE"/>
</dbReference>
<organism evidence="6 7">
    <name type="scientific">Leptidea sinapis</name>
    <dbReference type="NCBI Taxonomy" id="189913"/>
    <lineage>
        <taxon>Eukaryota</taxon>
        <taxon>Metazoa</taxon>
        <taxon>Ecdysozoa</taxon>
        <taxon>Arthropoda</taxon>
        <taxon>Hexapoda</taxon>
        <taxon>Insecta</taxon>
        <taxon>Pterygota</taxon>
        <taxon>Neoptera</taxon>
        <taxon>Endopterygota</taxon>
        <taxon>Lepidoptera</taxon>
        <taxon>Glossata</taxon>
        <taxon>Ditrysia</taxon>
        <taxon>Papilionoidea</taxon>
        <taxon>Pieridae</taxon>
        <taxon>Dismorphiinae</taxon>
        <taxon>Leptidea</taxon>
    </lineage>
</organism>
<reference evidence="6 7" key="1">
    <citation type="submission" date="2017-07" db="EMBL/GenBank/DDBJ databases">
        <authorList>
            <person name="Talla V."/>
            <person name="Backstrom N."/>
        </authorList>
    </citation>
    <scope>NUCLEOTIDE SEQUENCE [LARGE SCALE GENOMIC DNA]</scope>
</reference>
<keyword evidence="7" id="KW-1185">Reference proteome</keyword>
<dbReference type="Gene3D" id="3.40.50.1820">
    <property type="entry name" value="alpha/beta hydrolase"/>
    <property type="match status" value="1"/>
</dbReference>
<evidence type="ECO:0000313" key="7">
    <source>
        <dbReference type="Proteomes" id="UP000324832"/>
    </source>
</evidence>
<name>A0A5E4QH97_9NEOP</name>
<dbReference type="GO" id="GO:0017171">
    <property type="term" value="F:serine hydrolase activity"/>
    <property type="evidence" value="ECO:0007669"/>
    <property type="project" value="TreeGrafter"/>
</dbReference>
<dbReference type="EMBL" id="FZQP02002913">
    <property type="protein sequence ID" value="VVC96863.1"/>
    <property type="molecule type" value="Genomic_DNA"/>
</dbReference>
<dbReference type="GO" id="GO:0016042">
    <property type="term" value="P:lipid catabolic process"/>
    <property type="evidence" value="ECO:0007669"/>
    <property type="project" value="TreeGrafter"/>
</dbReference>